<proteinExistence type="predicted"/>
<organism evidence="2 3">
    <name type="scientific">Drosophila gunungcola</name>
    <name type="common">fruit fly</name>
    <dbReference type="NCBI Taxonomy" id="103775"/>
    <lineage>
        <taxon>Eukaryota</taxon>
        <taxon>Metazoa</taxon>
        <taxon>Ecdysozoa</taxon>
        <taxon>Arthropoda</taxon>
        <taxon>Hexapoda</taxon>
        <taxon>Insecta</taxon>
        <taxon>Pterygota</taxon>
        <taxon>Neoptera</taxon>
        <taxon>Endopterygota</taxon>
        <taxon>Diptera</taxon>
        <taxon>Brachycera</taxon>
        <taxon>Muscomorpha</taxon>
        <taxon>Ephydroidea</taxon>
        <taxon>Drosophilidae</taxon>
        <taxon>Drosophila</taxon>
        <taxon>Sophophora</taxon>
    </lineage>
</organism>
<gene>
    <name evidence="2" type="ORF">M5D96_013558</name>
</gene>
<name>A0A9Q0BJ92_9MUSC</name>
<dbReference type="AlphaFoldDB" id="A0A9Q0BJ92"/>
<protein>
    <submittedName>
        <fullName evidence="2">Uncharacterized protein</fullName>
    </submittedName>
</protein>
<sequence>MYPFSPPPAVCKASRSKPNSLIYTKIDFIYLVWSLTCTQFLYCFVFMFYILCTVNN</sequence>
<evidence type="ECO:0000256" key="1">
    <source>
        <dbReference type="SAM" id="Phobius"/>
    </source>
</evidence>
<evidence type="ECO:0000313" key="3">
    <source>
        <dbReference type="Proteomes" id="UP001059596"/>
    </source>
</evidence>
<keyword evidence="1" id="KW-0472">Membrane</keyword>
<dbReference type="EMBL" id="JAMKOV010000111">
    <property type="protein sequence ID" value="KAI8033680.1"/>
    <property type="molecule type" value="Genomic_DNA"/>
</dbReference>
<evidence type="ECO:0000313" key="2">
    <source>
        <dbReference type="EMBL" id="KAI8033680.1"/>
    </source>
</evidence>
<accession>A0A9Q0BJ92</accession>
<comment type="caution">
    <text evidence="2">The sequence shown here is derived from an EMBL/GenBank/DDBJ whole genome shotgun (WGS) entry which is preliminary data.</text>
</comment>
<keyword evidence="1" id="KW-0812">Transmembrane</keyword>
<keyword evidence="1" id="KW-1133">Transmembrane helix</keyword>
<reference evidence="2" key="1">
    <citation type="journal article" date="2023" name="Genome Biol. Evol.">
        <title>Long-read-based Genome Assembly of Drosophila gunungcola Reveals Fewer Chemosensory Genes in Flower-breeding Species.</title>
        <authorList>
            <person name="Negi A."/>
            <person name="Liao B.Y."/>
            <person name="Yeh S.D."/>
        </authorList>
    </citation>
    <scope>NUCLEOTIDE SEQUENCE</scope>
    <source>
        <strain evidence="2">Sukarami</strain>
    </source>
</reference>
<keyword evidence="3" id="KW-1185">Reference proteome</keyword>
<dbReference type="Proteomes" id="UP001059596">
    <property type="component" value="Unassembled WGS sequence"/>
</dbReference>
<feature type="transmembrane region" description="Helical" evidence="1">
    <location>
        <begin position="28"/>
        <end position="52"/>
    </location>
</feature>